<evidence type="ECO:0000256" key="2">
    <source>
        <dbReference type="ARBA" id="ARBA00022692"/>
    </source>
</evidence>
<evidence type="ECO:0000256" key="5">
    <source>
        <dbReference type="ARBA" id="ARBA00023136"/>
    </source>
</evidence>
<dbReference type="PANTHER" id="PTHR13407">
    <property type="entry name" value="RNF121 PROTEIN"/>
    <property type="match status" value="1"/>
</dbReference>
<evidence type="ECO:0000256" key="6">
    <source>
        <dbReference type="PROSITE-ProRule" id="PRU00175"/>
    </source>
</evidence>
<evidence type="ECO:0000256" key="4">
    <source>
        <dbReference type="ARBA" id="ARBA00022989"/>
    </source>
</evidence>
<keyword evidence="4 7" id="KW-1133">Transmembrane helix</keyword>
<name>A0AAD5UMV6_9FUNG</name>
<dbReference type="AlphaFoldDB" id="A0AAD5UMV6"/>
<dbReference type="GO" id="GO:0061630">
    <property type="term" value="F:ubiquitin protein ligase activity"/>
    <property type="evidence" value="ECO:0007669"/>
    <property type="project" value="TreeGrafter"/>
</dbReference>
<keyword evidence="5 7" id="KW-0472">Membrane</keyword>
<proteinExistence type="predicted"/>
<evidence type="ECO:0000313" key="9">
    <source>
        <dbReference type="EMBL" id="KAJ3262483.1"/>
    </source>
</evidence>
<evidence type="ECO:0000256" key="1">
    <source>
        <dbReference type="ARBA" id="ARBA00004141"/>
    </source>
</evidence>
<dbReference type="Gene3D" id="3.30.40.10">
    <property type="entry name" value="Zinc/RING finger domain, C3HC4 (zinc finger)"/>
    <property type="match status" value="1"/>
</dbReference>
<gene>
    <name evidence="9" type="ORF">HK103_000012</name>
</gene>
<dbReference type="GO" id="GO:0036503">
    <property type="term" value="P:ERAD pathway"/>
    <property type="evidence" value="ECO:0007669"/>
    <property type="project" value="TreeGrafter"/>
</dbReference>
<dbReference type="SUPFAM" id="SSF57850">
    <property type="entry name" value="RING/U-box"/>
    <property type="match status" value="1"/>
</dbReference>
<evidence type="ECO:0000313" key="10">
    <source>
        <dbReference type="Proteomes" id="UP001210925"/>
    </source>
</evidence>
<dbReference type="InterPro" id="IPR040176">
    <property type="entry name" value="RNF121/RNF175"/>
</dbReference>
<comment type="subcellular location">
    <subcellularLocation>
        <location evidence="1">Membrane</location>
        <topology evidence="1">Multi-pass membrane protein</topology>
    </subcellularLocation>
</comment>
<accession>A0AAD5UMV6</accession>
<feature type="transmembrane region" description="Helical" evidence="7">
    <location>
        <begin position="209"/>
        <end position="227"/>
    </location>
</feature>
<keyword evidence="3" id="KW-0479">Metal-binding</keyword>
<dbReference type="Proteomes" id="UP001210925">
    <property type="component" value="Unassembled WGS sequence"/>
</dbReference>
<evidence type="ECO:0000256" key="3">
    <source>
        <dbReference type="ARBA" id="ARBA00022723"/>
    </source>
</evidence>
<feature type="domain" description="RING-type" evidence="8">
    <location>
        <begin position="262"/>
        <end position="306"/>
    </location>
</feature>
<dbReference type="EMBL" id="JADGKB010000001">
    <property type="protein sequence ID" value="KAJ3262483.1"/>
    <property type="molecule type" value="Genomic_DNA"/>
</dbReference>
<keyword evidence="6" id="KW-0863">Zinc-finger</keyword>
<evidence type="ECO:0000256" key="7">
    <source>
        <dbReference type="SAM" id="Phobius"/>
    </source>
</evidence>
<comment type="caution">
    <text evidence="9">The sequence shown here is derived from an EMBL/GenBank/DDBJ whole genome shotgun (WGS) entry which is preliminary data.</text>
</comment>
<dbReference type="GO" id="GO:0008270">
    <property type="term" value="F:zinc ion binding"/>
    <property type="evidence" value="ECO:0007669"/>
    <property type="project" value="UniProtKB-KW"/>
</dbReference>
<feature type="transmembrane region" description="Helical" evidence="7">
    <location>
        <begin position="332"/>
        <end position="351"/>
    </location>
</feature>
<protein>
    <recommendedName>
        <fullName evidence="8">RING-type domain-containing protein</fullName>
    </recommendedName>
</protein>
<feature type="transmembrane region" description="Helical" evidence="7">
    <location>
        <begin position="88"/>
        <end position="106"/>
    </location>
</feature>
<dbReference type="SMART" id="SM00184">
    <property type="entry name" value="RING"/>
    <property type="match status" value="1"/>
</dbReference>
<dbReference type="GO" id="GO:0005789">
    <property type="term" value="C:endoplasmic reticulum membrane"/>
    <property type="evidence" value="ECO:0007669"/>
    <property type="project" value="TreeGrafter"/>
</dbReference>
<feature type="transmembrane region" description="Helical" evidence="7">
    <location>
        <begin position="137"/>
        <end position="156"/>
    </location>
</feature>
<keyword evidence="10" id="KW-1185">Reference proteome</keyword>
<keyword evidence="6" id="KW-0862">Zinc</keyword>
<reference evidence="9" key="1">
    <citation type="submission" date="2020-05" db="EMBL/GenBank/DDBJ databases">
        <title>Phylogenomic resolution of chytrid fungi.</title>
        <authorList>
            <person name="Stajich J.E."/>
            <person name="Amses K."/>
            <person name="Simmons R."/>
            <person name="Seto K."/>
            <person name="Myers J."/>
            <person name="Bonds A."/>
            <person name="Quandt C.A."/>
            <person name="Barry K."/>
            <person name="Liu P."/>
            <person name="Grigoriev I."/>
            <person name="Longcore J.E."/>
            <person name="James T.Y."/>
        </authorList>
    </citation>
    <scope>NUCLEOTIDE SEQUENCE</scope>
    <source>
        <strain evidence="9">PLAUS21</strain>
    </source>
</reference>
<dbReference type="InterPro" id="IPR013083">
    <property type="entry name" value="Znf_RING/FYVE/PHD"/>
</dbReference>
<dbReference type="GO" id="GO:0000139">
    <property type="term" value="C:Golgi membrane"/>
    <property type="evidence" value="ECO:0007669"/>
    <property type="project" value="TreeGrafter"/>
</dbReference>
<sequence>MSLTTTQIIKAVATNIAQATASLPQDMLERHNMTGNVHHSHIRPLNDILRDEERFLGRKLTPEEVQMVTDRVNYLRQHEGHEKQHSEMLMIIFGGLIVSQILITIWKKYHVTSYNISTLLGLWFVPIMSLKEGYWRFCFVWLIFSVCNGFIVARALEKTMKSSTPRLVYWWFQKIYDVSMAVGAVAYSIILFSFFHIPMIFGASVESEANIFMGGLTLMFYALYFGTLGRDFVDRLSDQMATKMGFYSRNGFPTRHIRDNMCAICGEVTRGSNEKLHQLNCSHTYHEICIRGWTIVGKKDICPCCKEKVDMRAFKTNSWDTTQALVLNFLDFLRYILVWNPIVFYLIHEVIEFLGLK</sequence>
<dbReference type="PANTHER" id="PTHR13407:SF0">
    <property type="entry name" value="FI05221P"/>
    <property type="match status" value="1"/>
</dbReference>
<dbReference type="InterPro" id="IPR001841">
    <property type="entry name" value="Znf_RING"/>
</dbReference>
<feature type="transmembrane region" description="Helical" evidence="7">
    <location>
        <begin position="176"/>
        <end position="197"/>
    </location>
</feature>
<keyword evidence="2 7" id="KW-0812">Transmembrane</keyword>
<evidence type="ECO:0000259" key="8">
    <source>
        <dbReference type="PROSITE" id="PS50089"/>
    </source>
</evidence>
<organism evidence="9 10">
    <name type="scientific">Boothiomyces macroporosus</name>
    <dbReference type="NCBI Taxonomy" id="261099"/>
    <lineage>
        <taxon>Eukaryota</taxon>
        <taxon>Fungi</taxon>
        <taxon>Fungi incertae sedis</taxon>
        <taxon>Chytridiomycota</taxon>
        <taxon>Chytridiomycota incertae sedis</taxon>
        <taxon>Chytridiomycetes</taxon>
        <taxon>Rhizophydiales</taxon>
        <taxon>Terramycetaceae</taxon>
        <taxon>Boothiomyces</taxon>
    </lineage>
</organism>
<dbReference type="PROSITE" id="PS50089">
    <property type="entry name" value="ZF_RING_2"/>
    <property type="match status" value="1"/>
</dbReference>